<feature type="compositionally biased region" description="Basic and acidic residues" evidence="1">
    <location>
        <begin position="330"/>
        <end position="346"/>
    </location>
</feature>
<reference evidence="2 3" key="1">
    <citation type="submission" date="2024-01" db="EMBL/GenBank/DDBJ databases">
        <title>The genomes of 5 underutilized Papilionoideae crops provide insights into root nodulation and disease resistanc.</title>
        <authorList>
            <person name="Yuan L."/>
        </authorList>
    </citation>
    <scope>NUCLEOTIDE SEQUENCE [LARGE SCALE GENOMIC DNA]</scope>
    <source>
        <strain evidence="2">ZHUSHIDOU_FW_LH</strain>
        <tissue evidence="2">Leaf</tissue>
    </source>
</reference>
<keyword evidence="3" id="KW-1185">Reference proteome</keyword>
<dbReference type="AlphaFoldDB" id="A0AAN9P6L7"/>
<organism evidence="2 3">
    <name type="scientific">Crotalaria pallida</name>
    <name type="common">Smooth rattlebox</name>
    <name type="synonym">Crotalaria striata</name>
    <dbReference type="NCBI Taxonomy" id="3830"/>
    <lineage>
        <taxon>Eukaryota</taxon>
        <taxon>Viridiplantae</taxon>
        <taxon>Streptophyta</taxon>
        <taxon>Embryophyta</taxon>
        <taxon>Tracheophyta</taxon>
        <taxon>Spermatophyta</taxon>
        <taxon>Magnoliopsida</taxon>
        <taxon>eudicotyledons</taxon>
        <taxon>Gunneridae</taxon>
        <taxon>Pentapetalae</taxon>
        <taxon>rosids</taxon>
        <taxon>fabids</taxon>
        <taxon>Fabales</taxon>
        <taxon>Fabaceae</taxon>
        <taxon>Papilionoideae</taxon>
        <taxon>50 kb inversion clade</taxon>
        <taxon>genistoids sensu lato</taxon>
        <taxon>core genistoids</taxon>
        <taxon>Crotalarieae</taxon>
        <taxon>Crotalaria</taxon>
    </lineage>
</organism>
<dbReference type="EMBL" id="JAYWIO010000001">
    <property type="protein sequence ID" value="KAK7287285.1"/>
    <property type="molecule type" value="Genomic_DNA"/>
</dbReference>
<feature type="region of interest" description="Disordered" evidence="1">
    <location>
        <begin position="188"/>
        <end position="268"/>
    </location>
</feature>
<accession>A0AAN9P6L7</accession>
<feature type="compositionally biased region" description="Polar residues" evidence="1">
    <location>
        <begin position="47"/>
        <end position="57"/>
    </location>
</feature>
<comment type="caution">
    <text evidence="2">The sequence shown here is derived from an EMBL/GenBank/DDBJ whole genome shotgun (WGS) entry which is preliminary data.</text>
</comment>
<feature type="compositionally biased region" description="Polar residues" evidence="1">
    <location>
        <begin position="238"/>
        <end position="254"/>
    </location>
</feature>
<dbReference type="Proteomes" id="UP001372338">
    <property type="component" value="Unassembled WGS sequence"/>
</dbReference>
<feature type="region of interest" description="Disordered" evidence="1">
    <location>
        <begin position="18"/>
        <end position="70"/>
    </location>
</feature>
<protein>
    <submittedName>
        <fullName evidence="2">Uncharacterized protein</fullName>
    </submittedName>
</protein>
<feature type="compositionally biased region" description="Basic and acidic residues" evidence="1">
    <location>
        <begin position="29"/>
        <end position="46"/>
    </location>
</feature>
<feature type="region of interest" description="Disordered" evidence="1">
    <location>
        <begin position="330"/>
        <end position="353"/>
    </location>
</feature>
<evidence type="ECO:0000256" key="1">
    <source>
        <dbReference type="SAM" id="MobiDB-lite"/>
    </source>
</evidence>
<feature type="compositionally biased region" description="Polar residues" evidence="1">
    <location>
        <begin position="188"/>
        <end position="209"/>
    </location>
</feature>
<evidence type="ECO:0000313" key="2">
    <source>
        <dbReference type="EMBL" id="KAK7287285.1"/>
    </source>
</evidence>
<gene>
    <name evidence="2" type="ORF">RIF29_00493</name>
</gene>
<evidence type="ECO:0000313" key="3">
    <source>
        <dbReference type="Proteomes" id="UP001372338"/>
    </source>
</evidence>
<sequence>MLEKSSELNPLLGFIDKENATTQATSQEVDLKERSMKKIKHSDQNIHEQFSSNSTHPVSGPVTNDKEESHARVLQYKEILLNDEEKQDGSMAEDRHSNMETNNSGGNAIIQDDVIQTDQAVITVYNPANKGTVNVENNKMSKDQGGISYYKAKGDSNAFRQIEGNGSRYSSLATDQDVTDNQIDAQSQQNFGHMAQQQSESRVRNSSAGKISLQKKNLGLGPKIKPSRYPQPAVNGKAVTSPNSSSAVVGTKQDSTGEEKSQKEEKQKEALHLMKIMSKQKPDLLNQMSIEVVLPSAEPINFAHQQALLRNSNSSSSRPPDLMRKQMDMEVDKIHPGTEKDCKMDEVSTLQKG</sequence>
<proteinExistence type="predicted"/>
<name>A0AAN9P6L7_CROPI</name>
<feature type="compositionally biased region" description="Basic and acidic residues" evidence="1">
    <location>
        <begin position="255"/>
        <end position="268"/>
    </location>
</feature>